<dbReference type="RefSeq" id="WP_378280125.1">
    <property type="nucleotide sequence ID" value="NZ_JBHSON010000004.1"/>
</dbReference>
<keyword evidence="2" id="KW-1185">Reference proteome</keyword>
<comment type="caution">
    <text evidence="1">The sequence shown here is derived from an EMBL/GenBank/DDBJ whole genome shotgun (WGS) entry which is preliminary data.</text>
</comment>
<sequence>MIRAVDSIYPRSRSIVYCAATAINAAESFAGGLGTSRGSTTSAMSWNSS</sequence>
<reference evidence="2" key="1">
    <citation type="journal article" date="2019" name="Int. J. Syst. Evol. Microbiol.">
        <title>The Global Catalogue of Microorganisms (GCM) 10K type strain sequencing project: providing services to taxonomists for standard genome sequencing and annotation.</title>
        <authorList>
            <consortium name="The Broad Institute Genomics Platform"/>
            <consortium name="The Broad Institute Genome Sequencing Center for Infectious Disease"/>
            <person name="Wu L."/>
            <person name="Ma J."/>
        </authorList>
    </citation>
    <scope>NUCLEOTIDE SEQUENCE [LARGE SCALE GENOMIC DNA]</scope>
    <source>
        <strain evidence="2">KCTC 42087</strain>
    </source>
</reference>
<proteinExistence type="predicted"/>
<dbReference type="Proteomes" id="UP001596074">
    <property type="component" value="Unassembled WGS sequence"/>
</dbReference>
<gene>
    <name evidence="1" type="ORF">ACFPZN_03700</name>
</gene>
<name>A0ABW0ZN52_9ACTN</name>
<evidence type="ECO:0000313" key="1">
    <source>
        <dbReference type="EMBL" id="MFC5744716.1"/>
    </source>
</evidence>
<organism evidence="1 2">
    <name type="scientific">Actinomadura rugatobispora</name>
    <dbReference type="NCBI Taxonomy" id="1994"/>
    <lineage>
        <taxon>Bacteria</taxon>
        <taxon>Bacillati</taxon>
        <taxon>Actinomycetota</taxon>
        <taxon>Actinomycetes</taxon>
        <taxon>Streptosporangiales</taxon>
        <taxon>Thermomonosporaceae</taxon>
        <taxon>Actinomadura</taxon>
    </lineage>
</organism>
<evidence type="ECO:0000313" key="2">
    <source>
        <dbReference type="Proteomes" id="UP001596074"/>
    </source>
</evidence>
<dbReference type="EMBL" id="JBHSON010000004">
    <property type="protein sequence ID" value="MFC5744716.1"/>
    <property type="molecule type" value="Genomic_DNA"/>
</dbReference>
<accession>A0ABW0ZN52</accession>
<protein>
    <submittedName>
        <fullName evidence="1">Uncharacterized protein</fullName>
    </submittedName>
</protein>